<keyword evidence="1" id="KW-0472">Membrane</keyword>
<feature type="transmembrane region" description="Helical" evidence="1">
    <location>
        <begin position="6"/>
        <end position="25"/>
    </location>
</feature>
<proteinExistence type="predicted"/>
<name>A0A1Q8HZN7_9ACTO</name>
<sequence length="138" mass="15605">MGQHVWMVVVIAVTALVLLTGGFLVRLRYLAGQVGSFECAMRPTGGQRWMSGVASFQLDSLEWYRLVSLSTRPTRVWRRLDLELSAARRRREQGRVVEVHCVDATRSPEGFDLAMMEESHSALVAWVESAAPEQPRLY</sequence>
<dbReference type="Proteomes" id="UP000185736">
    <property type="component" value="Unassembled WGS sequence"/>
</dbReference>
<comment type="caution">
    <text evidence="2">The sequence shown here is derived from an EMBL/GenBank/DDBJ whole genome shotgun (WGS) entry which is preliminary data.</text>
</comment>
<dbReference type="Pfam" id="PF10739">
    <property type="entry name" value="DUF2550"/>
    <property type="match status" value="1"/>
</dbReference>
<organism evidence="2 3">
    <name type="scientific">Actinomyces oris</name>
    <dbReference type="NCBI Taxonomy" id="544580"/>
    <lineage>
        <taxon>Bacteria</taxon>
        <taxon>Bacillati</taxon>
        <taxon>Actinomycetota</taxon>
        <taxon>Actinomycetes</taxon>
        <taxon>Actinomycetales</taxon>
        <taxon>Actinomycetaceae</taxon>
        <taxon>Actinomyces</taxon>
    </lineage>
</organism>
<dbReference type="InterPro" id="IPR019675">
    <property type="entry name" value="DUF2550"/>
</dbReference>
<evidence type="ECO:0000313" key="2">
    <source>
        <dbReference type="EMBL" id="OLL14312.1"/>
    </source>
</evidence>
<protein>
    <recommendedName>
        <fullName evidence="4">DUF2550 family protein</fullName>
    </recommendedName>
</protein>
<dbReference type="RefSeq" id="WP_075249780.1">
    <property type="nucleotide sequence ID" value="NZ_MSGO01000038.1"/>
</dbReference>
<reference evidence="2 3" key="1">
    <citation type="submission" date="2016-12" db="EMBL/GenBank/DDBJ databases">
        <title>Genomic comparison of strains in the 'Actinomyces naeslundii' group.</title>
        <authorList>
            <person name="Mughal S.R."/>
            <person name="Do T."/>
            <person name="Gilbert S.C."/>
            <person name="Witherden E.A."/>
            <person name="Didelot X."/>
            <person name="Beighton D."/>
        </authorList>
    </citation>
    <scope>NUCLEOTIDE SEQUENCE [LARGE SCALE GENOMIC DNA]</scope>
    <source>
        <strain evidence="2 3">S64C</strain>
    </source>
</reference>
<dbReference type="EMBL" id="MSGO01000038">
    <property type="protein sequence ID" value="OLL14312.1"/>
    <property type="molecule type" value="Genomic_DNA"/>
</dbReference>
<accession>A0A1Q8HZN7</accession>
<dbReference type="AlphaFoldDB" id="A0A1Q8HZN7"/>
<evidence type="ECO:0000313" key="3">
    <source>
        <dbReference type="Proteomes" id="UP000185736"/>
    </source>
</evidence>
<keyword evidence="1" id="KW-0812">Transmembrane</keyword>
<keyword evidence="1" id="KW-1133">Transmembrane helix</keyword>
<gene>
    <name evidence="2" type="ORF">BKH32_09420</name>
</gene>
<evidence type="ECO:0008006" key="4">
    <source>
        <dbReference type="Google" id="ProtNLM"/>
    </source>
</evidence>
<evidence type="ECO:0000256" key="1">
    <source>
        <dbReference type="SAM" id="Phobius"/>
    </source>
</evidence>